<evidence type="ECO:0000313" key="3">
    <source>
        <dbReference type="Proteomes" id="UP001598114"/>
    </source>
</evidence>
<evidence type="ECO:0000313" key="2">
    <source>
        <dbReference type="EMBL" id="MFD3276809.1"/>
    </source>
</evidence>
<dbReference type="Proteomes" id="UP001598114">
    <property type="component" value="Unassembled WGS sequence"/>
</dbReference>
<dbReference type="InterPro" id="IPR011990">
    <property type="entry name" value="TPR-like_helical_dom_sf"/>
</dbReference>
<feature type="signal peptide" evidence="1">
    <location>
        <begin position="1"/>
        <end position="20"/>
    </location>
</feature>
<name>A0ABW6D0U7_9BACT</name>
<proteinExistence type="predicted"/>
<protein>
    <recommendedName>
        <fullName evidence="4">Tetratricopeptide repeat protein</fullName>
    </recommendedName>
</protein>
<dbReference type="SUPFAM" id="SSF48452">
    <property type="entry name" value="TPR-like"/>
    <property type="match status" value="3"/>
</dbReference>
<organism evidence="2 3">
    <name type="scientific">Aquirufa echingensis</name>
    <dbReference type="NCBI Taxonomy" id="3096516"/>
    <lineage>
        <taxon>Bacteria</taxon>
        <taxon>Pseudomonadati</taxon>
        <taxon>Bacteroidota</taxon>
        <taxon>Cytophagia</taxon>
        <taxon>Cytophagales</taxon>
        <taxon>Flectobacillaceae</taxon>
        <taxon>Aquirufa</taxon>
    </lineage>
</organism>
<reference evidence="2 3" key="1">
    <citation type="submission" date="2024-03" db="EMBL/GenBank/DDBJ databases">
        <title>Aquirufa genome sequencing.</title>
        <authorList>
            <person name="Pitt A."/>
            <person name="Hahn M.W."/>
        </authorList>
    </citation>
    <scope>NUCLEOTIDE SEQUENCE [LARGE SCALE GENOMIC DNA]</scope>
    <source>
        <strain evidence="2 3">PLAD-142S6K</strain>
    </source>
</reference>
<feature type="chain" id="PRO_5046126826" description="Tetratricopeptide repeat protein" evidence="1">
    <location>
        <begin position="21"/>
        <end position="1005"/>
    </location>
</feature>
<gene>
    <name evidence="2" type="ORF">SKC38_11270</name>
</gene>
<dbReference type="Pfam" id="PF13432">
    <property type="entry name" value="TPR_16"/>
    <property type="match status" value="1"/>
</dbReference>
<dbReference type="RefSeq" id="WP_377977249.1">
    <property type="nucleotide sequence ID" value="NZ_JBBKYA010000005.1"/>
</dbReference>
<dbReference type="EMBL" id="JBBKYA010000005">
    <property type="protein sequence ID" value="MFD3276809.1"/>
    <property type="molecule type" value="Genomic_DNA"/>
</dbReference>
<dbReference type="SMART" id="SM00028">
    <property type="entry name" value="TPR"/>
    <property type="match status" value="7"/>
</dbReference>
<evidence type="ECO:0008006" key="4">
    <source>
        <dbReference type="Google" id="ProtNLM"/>
    </source>
</evidence>
<dbReference type="InterPro" id="IPR019734">
    <property type="entry name" value="TPR_rpt"/>
</dbReference>
<accession>A0ABW6D0U7</accession>
<keyword evidence="1" id="KW-0732">Signal</keyword>
<evidence type="ECO:0000256" key="1">
    <source>
        <dbReference type="SAM" id="SignalP"/>
    </source>
</evidence>
<sequence length="1005" mass="115063">MKKRLFYFSVLVLSVFFVHPFEMKGQQTVKSTDNFEHFRQAKVLFDSNNFPAAQEEFRIYLKTLQGSPTLLVSERTLVEYYIAMCSIYSMRPEAEMQAVKFISDHPESPFSAKLVTEIGVFYYETGDWARAIKYLSNSAQTNLEHKYYLAISYYKSNLLKEALALFNLLKLESEVEFALPAAYYAGVMHFHLEKFEQAIEDFKLASSDPKYAAESPVWISSAYMKLNRYSDLITYVKPILADSAYGKSSANLAVIIAELQFQKQDYVNAAKSYAVVKEKSPQMLNRTRNFKYAFSLYKSKQLDEALLLLSKSSKGMDSLDQEIAKTKALILVDQQKWDLAYIALKEVASMPFNKELGDEAYLMYLSLLQQNQQWSILLKEIKEYQKRTPQNKHGELLVSMAIDALRKQASLSAIEDFILNFPTGKVKFQELYQSTCYQIASKAYEKQDDRRAITFYKKSLDFAVNREMAWYARYALAEMLAKSNKNSDAIKLYVPLLAETVLPTGSRELSQRIRLSLAHSFAYITMYDRSLQYFEEYVANKLDGRRSVEDLRNLAELSIAKGDIVAGLKYYDEAIQQNSPQSMALLERKATVLFNLRKFQESADAYQAYSVKFPNDPLADNMFYRSNVALSRLQKSEAYAAVIRNTSKFIQEKSTSNPLYAPFLLIRAQAYENSNQWFLASDDYVNIVRKFTTDSSAKEAIIGATELLKKAGRYTEAIELQHIYASQHGNDPSIAEQWFDICSEMFEQAKYKLVVPELVRLIQEFPSYSQSDALNYMLGVSTYHTKDFSNALIYLKRSLQGVGFANKARWIIALIYDEQKRSDLAISTLVDLKANMAYQDTLMISVQDKLKQLYSAQKKFDALNQLWLDLDVSDSLRKSQWAFEIGQHASDVNDVDLAKQWFEKAVKLNQDEIGAKAALAFAQSLAVQKEFKQSNEWLSSQFVQAESRYYHMPDALVGQAFLIMADNFVQLKNSAQAKVILQSILANSSDDAVKLLAKKKMEGIQ</sequence>
<keyword evidence="3" id="KW-1185">Reference proteome</keyword>
<dbReference type="Gene3D" id="1.25.40.10">
    <property type="entry name" value="Tetratricopeptide repeat domain"/>
    <property type="match status" value="4"/>
</dbReference>
<comment type="caution">
    <text evidence="2">The sequence shown here is derived from an EMBL/GenBank/DDBJ whole genome shotgun (WGS) entry which is preliminary data.</text>
</comment>